<gene>
    <name evidence="2" type="ORF">P175DRAFT_0509424</name>
</gene>
<dbReference type="Proteomes" id="UP000244073">
    <property type="component" value="Unassembled WGS sequence"/>
</dbReference>
<protein>
    <submittedName>
        <fullName evidence="2">Uncharacterized protein</fullName>
    </submittedName>
</protein>
<proteinExistence type="predicted"/>
<dbReference type="RefSeq" id="XP_040752306.1">
    <property type="nucleotide sequence ID" value="XM_040898423.1"/>
</dbReference>
<reference evidence="2 3" key="1">
    <citation type="journal article" date="2018" name="Proc. Natl. Acad. Sci. U.S.A.">
        <title>Linking secondary metabolites to gene clusters through genome sequencing of six diverse Aspergillus species.</title>
        <authorList>
            <person name="Kaerboelling I."/>
            <person name="Vesth T.C."/>
            <person name="Frisvad J.C."/>
            <person name="Nybo J.L."/>
            <person name="Theobald S."/>
            <person name="Kuo A."/>
            <person name="Bowyer P."/>
            <person name="Matsuda Y."/>
            <person name="Mondo S."/>
            <person name="Lyhne E.K."/>
            <person name="Kogle M.E."/>
            <person name="Clum A."/>
            <person name="Lipzen A."/>
            <person name="Salamov A."/>
            <person name="Ngan C.Y."/>
            <person name="Daum C."/>
            <person name="Chiniquy J."/>
            <person name="Barry K."/>
            <person name="LaButti K."/>
            <person name="Haridas S."/>
            <person name="Simmons B.A."/>
            <person name="Magnuson J.K."/>
            <person name="Mortensen U.H."/>
            <person name="Larsen T.O."/>
            <person name="Grigoriev I.V."/>
            <person name="Baker S.E."/>
            <person name="Andersen M.R."/>
        </authorList>
    </citation>
    <scope>NUCLEOTIDE SEQUENCE [LARGE SCALE GENOMIC DNA]</scope>
    <source>
        <strain evidence="2 3">IBT 24754</strain>
    </source>
</reference>
<feature type="compositionally biased region" description="Basic and acidic residues" evidence="1">
    <location>
        <begin position="479"/>
        <end position="488"/>
    </location>
</feature>
<organism evidence="2 3">
    <name type="scientific">Aspergillus ochraceoroseus IBT 24754</name>
    <dbReference type="NCBI Taxonomy" id="1392256"/>
    <lineage>
        <taxon>Eukaryota</taxon>
        <taxon>Fungi</taxon>
        <taxon>Dikarya</taxon>
        <taxon>Ascomycota</taxon>
        <taxon>Pezizomycotina</taxon>
        <taxon>Eurotiomycetes</taxon>
        <taxon>Eurotiomycetidae</taxon>
        <taxon>Eurotiales</taxon>
        <taxon>Aspergillaceae</taxon>
        <taxon>Aspergillus</taxon>
        <taxon>Aspergillus subgen. Nidulantes</taxon>
    </lineage>
</organism>
<dbReference type="OrthoDB" id="4503105at2759"/>
<name>A0A2T5LXA6_9EURO</name>
<feature type="region of interest" description="Disordered" evidence="1">
    <location>
        <begin position="450"/>
        <end position="488"/>
    </location>
</feature>
<dbReference type="VEuPathDB" id="FungiDB:P175DRAFT_0509424"/>
<accession>A0A2T5LXA6</accession>
<dbReference type="AlphaFoldDB" id="A0A2T5LXA6"/>
<sequence>MDPAEAIVMKDTCETFRRGLQAFRKARDWAKEHRDHLITTANAIAPWEETDFHGSLLFRGTDFAATQAITTTFWVQLSRIQLTKRALDELNRRSSNSSPSPKLTTQPLSSPSSRDELARLKRFSRLGGPDLRELIGYQHPLARRGRSRSGYRQSNGPPKQAYTPHSSLRTASEKHSSAYDANFEQALIDVGIYPVGYPGHRDRRPKNLDVITNRLERRRESISQFDDEIFDDFVQRNHDARSEKTVMSNVFPIVRGSADIPFGEDKLFGNLEPLADGVVSAKPDFYDGSLVADCDKKIRQLLSSSIIPSTQEHLPIAPNFFCEVGERQALYNGAVGARAMHTLQGFGREATYDNNAYTITSLYHCGHLQLYTVHPLKSAHPARETDYQMTLLRSYSLKDTCETFRQGVQAFRNARDWAKEHRDHLISTANAIAPTLPHLLPYAAGTDFQDSDTSTDELAQLPTSRKRVLSHGNQSVGPADREKSSRTT</sequence>
<dbReference type="EMBL" id="MSFN02000004">
    <property type="protein sequence ID" value="PTU20914.1"/>
    <property type="molecule type" value="Genomic_DNA"/>
</dbReference>
<comment type="caution">
    <text evidence="2">The sequence shown here is derived from an EMBL/GenBank/DDBJ whole genome shotgun (WGS) entry which is preliminary data.</text>
</comment>
<dbReference type="GeneID" id="63815305"/>
<evidence type="ECO:0000313" key="2">
    <source>
        <dbReference type="EMBL" id="PTU20914.1"/>
    </source>
</evidence>
<feature type="region of interest" description="Disordered" evidence="1">
    <location>
        <begin position="137"/>
        <end position="175"/>
    </location>
</feature>
<feature type="compositionally biased region" description="Polar residues" evidence="1">
    <location>
        <begin position="102"/>
        <end position="112"/>
    </location>
</feature>
<evidence type="ECO:0000313" key="3">
    <source>
        <dbReference type="Proteomes" id="UP000244073"/>
    </source>
</evidence>
<evidence type="ECO:0000256" key="1">
    <source>
        <dbReference type="SAM" id="MobiDB-lite"/>
    </source>
</evidence>
<feature type="region of interest" description="Disordered" evidence="1">
    <location>
        <begin position="90"/>
        <end position="115"/>
    </location>
</feature>